<feature type="compositionally biased region" description="Low complexity" evidence="1">
    <location>
        <begin position="60"/>
        <end position="89"/>
    </location>
</feature>
<feature type="region of interest" description="Disordered" evidence="1">
    <location>
        <begin position="1"/>
        <end position="28"/>
    </location>
</feature>
<feature type="domain" description="PPIase cyclophilin-type" evidence="2">
    <location>
        <begin position="24"/>
        <end position="50"/>
    </location>
</feature>
<accession>Q8RLW3</accession>
<feature type="region of interest" description="Disordered" evidence="1">
    <location>
        <begin position="40"/>
        <end position="96"/>
    </location>
</feature>
<proteinExistence type="predicted"/>
<name>Q8RLW3_STRLI</name>
<dbReference type="EMBL" id="AY075094">
    <property type="protein sequence ID" value="AAL85478.1"/>
    <property type="molecule type" value="Genomic_DNA"/>
</dbReference>
<dbReference type="InterPro" id="IPR029000">
    <property type="entry name" value="Cyclophilin-like_dom_sf"/>
</dbReference>
<dbReference type="GO" id="GO:0003755">
    <property type="term" value="F:peptidyl-prolyl cis-trans isomerase activity"/>
    <property type="evidence" value="ECO:0007669"/>
    <property type="project" value="InterPro"/>
</dbReference>
<keyword evidence="3" id="KW-0413">Isomerase</keyword>
<dbReference type="Pfam" id="PF00160">
    <property type="entry name" value="Pro_isomerase"/>
    <property type="match status" value="1"/>
</dbReference>
<evidence type="ECO:0000313" key="3">
    <source>
        <dbReference type="EMBL" id="AAL85478.1"/>
    </source>
</evidence>
<dbReference type="SUPFAM" id="SSF50891">
    <property type="entry name" value="Cyclophilin-like"/>
    <property type="match status" value="1"/>
</dbReference>
<dbReference type="Gene3D" id="2.40.100.10">
    <property type="entry name" value="Cyclophilin-like"/>
    <property type="match status" value="1"/>
</dbReference>
<organism evidence="3">
    <name type="scientific">Streptomyces lividans</name>
    <dbReference type="NCBI Taxonomy" id="1916"/>
    <lineage>
        <taxon>Bacteria</taxon>
        <taxon>Bacillati</taxon>
        <taxon>Actinomycetota</taxon>
        <taxon>Actinomycetes</taxon>
        <taxon>Kitasatosporales</taxon>
        <taxon>Streptomycetaceae</taxon>
        <taxon>Streptomyces</taxon>
    </lineage>
</organism>
<dbReference type="InterPro" id="IPR002130">
    <property type="entry name" value="Cyclophilin-type_PPIase_dom"/>
</dbReference>
<evidence type="ECO:0000256" key="1">
    <source>
        <dbReference type="SAM" id="MobiDB-lite"/>
    </source>
</evidence>
<dbReference type="AlphaFoldDB" id="Q8RLW3"/>
<evidence type="ECO:0000259" key="2">
    <source>
        <dbReference type="Pfam" id="PF00160"/>
    </source>
</evidence>
<sequence>MAENVLRGGPEGPDPLTGTTGRGGFCDGTVFHRRVPGFVVRGGDRLGTGHGSAGYRIPERSAPTWASSSPSRSPWRTSAGTAPARSSSSRSHRRPG</sequence>
<reference evidence="3" key="1">
    <citation type="submission" date="2002-01" db="EMBL/GenBank/DDBJ databases">
        <title>A DNA fragment from Streptomyces lividans TK24 encoding a mutated peptidyl-prolyl cis-trans isomerase (PPIase).</title>
        <authorList>
            <person name="Wu B."/>
            <person name="Engels J.W."/>
        </authorList>
    </citation>
    <scope>NUCLEOTIDE SEQUENCE</scope>
    <source>
        <strain evidence="3">TK24</strain>
    </source>
</reference>
<protein>
    <submittedName>
        <fullName evidence="3">Mutant peptidyl-prolyl cis-trans isomerase</fullName>
    </submittedName>
</protein>